<reference evidence="1 2" key="1">
    <citation type="journal article" date="2013" name="Genome Biol.">
        <title>The genome sequence of the most widely cultivated cacao type and its use to identify candidate genes regulating pod color.</title>
        <authorList>
            <person name="Motamayor J.C."/>
            <person name="Mockaitis K."/>
            <person name="Schmutz J."/>
            <person name="Haiminen N."/>
            <person name="Iii D.L."/>
            <person name="Cornejo O."/>
            <person name="Findley S.D."/>
            <person name="Zheng P."/>
            <person name="Utro F."/>
            <person name="Royaert S."/>
            <person name="Saski C."/>
            <person name="Jenkins J."/>
            <person name="Podicheti R."/>
            <person name="Zhao M."/>
            <person name="Scheffler B.E."/>
            <person name="Stack J.C."/>
            <person name="Feltus F.A."/>
            <person name="Mustiga G.M."/>
            <person name="Amores F."/>
            <person name="Phillips W."/>
            <person name="Marelli J.P."/>
            <person name="May G.D."/>
            <person name="Shapiro H."/>
            <person name="Ma J."/>
            <person name="Bustamante C.D."/>
            <person name="Schnell R.J."/>
            <person name="Main D."/>
            <person name="Gilbert D."/>
            <person name="Parida L."/>
            <person name="Kuhn D.N."/>
        </authorList>
    </citation>
    <scope>NUCLEOTIDE SEQUENCE [LARGE SCALE GENOMIC DNA]</scope>
    <source>
        <strain evidence="2">cv. Matina 1-6</strain>
    </source>
</reference>
<dbReference type="Gramene" id="EOY12512">
    <property type="protein sequence ID" value="EOY12512"/>
    <property type="gene ID" value="TCM_031004"/>
</dbReference>
<evidence type="ECO:0000313" key="1">
    <source>
        <dbReference type="EMBL" id="EOY12512.1"/>
    </source>
</evidence>
<proteinExistence type="predicted"/>
<name>A0A061F723_THECC</name>
<keyword evidence="2" id="KW-1185">Reference proteome</keyword>
<dbReference type="HOGENOM" id="CLU_204851_0_0_1"/>
<dbReference type="InParanoid" id="A0A061F723"/>
<protein>
    <submittedName>
        <fullName evidence="1">Uncharacterized protein</fullName>
    </submittedName>
</protein>
<organism evidence="1 2">
    <name type="scientific">Theobroma cacao</name>
    <name type="common">Cacao</name>
    <name type="synonym">Cocoa</name>
    <dbReference type="NCBI Taxonomy" id="3641"/>
    <lineage>
        <taxon>Eukaryota</taxon>
        <taxon>Viridiplantae</taxon>
        <taxon>Streptophyta</taxon>
        <taxon>Embryophyta</taxon>
        <taxon>Tracheophyta</taxon>
        <taxon>Spermatophyta</taxon>
        <taxon>Magnoliopsida</taxon>
        <taxon>eudicotyledons</taxon>
        <taxon>Gunneridae</taxon>
        <taxon>Pentapetalae</taxon>
        <taxon>rosids</taxon>
        <taxon>malvids</taxon>
        <taxon>Malvales</taxon>
        <taxon>Malvaceae</taxon>
        <taxon>Byttnerioideae</taxon>
        <taxon>Theobroma</taxon>
    </lineage>
</organism>
<dbReference type="Proteomes" id="UP000026915">
    <property type="component" value="Chromosome 7"/>
</dbReference>
<gene>
    <name evidence="1" type="ORF">TCM_031004</name>
</gene>
<dbReference type="AlphaFoldDB" id="A0A061F723"/>
<dbReference type="EMBL" id="CM001885">
    <property type="protein sequence ID" value="EOY12512.1"/>
    <property type="molecule type" value="Genomic_DNA"/>
</dbReference>
<accession>A0A061F723</accession>
<sequence length="57" mass="6628">MQLFHLLLSRMSLGLMILNSRKRRDANDLPTNSLPAIFEMQDDLILLISFQSRLLLN</sequence>
<evidence type="ECO:0000313" key="2">
    <source>
        <dbReference type="Proteomes" id="UP000026915"/>
    </source>
</evidence>